<keyword evidence="3" id="KW-1185">Reference proteome</keyword>
<protein>
    <submittedName>
        <fullName evidence="2">Uncharacterized protein LOC119780783</fullName>
    </submittedName>
</protein>
<dbReference type="PANTHER" id="PTHR46791:SF13">
    <property type="entry name" value="CLR5 DOMAIN-CONTAINING PROTEIN"/>
    <property type="match status" value="1"/>
</dbReference>
<dbReference type="EMBL" id="CAWUFR010001005">
    <property type="protein sequence ID" value="CAK6982375.1"/>
    <property type="molecule type" value="Genomic_DNA"/>
</dbReference>
<comment type="caution">
    <text evidence="2">The sequence shown here is derived from an EMBL/GenBank/DDBJ whole genome shotgun (WGS) entry which is preliminary data.</text>
</comment>
<name>A0AAV1QG97_SCOSC</name>
<dbReference type="InterPro" id="IPR058913">
    <property type="entry name" value="Integrase_dom_put"/>
</dbReference>
<proteinExistence type="predicted"/>
<accession>A0AAV1QG97</accession>
<evidence type="ECO:0000313" key="3">
    <source>
        <dbReference type="Proteomes" id="UP001314229"/>
    </source>
</evidence>
<sequence>MRTDMGTENVVLRDMQVYLRQNDGDSRAGQSSFLTGRSSENPRIESWWGVMRREGIEHYIQIFGELKDEGMFAGDYLDKALIQLCFMGPVQ</sequence>
<dbReference type="PANTHER" id="PTHR46791">
    <property type="entry name" value="EXPRESSED PROTEIN"/>
    <property type="match status" value="1"/>
</dbReference>
<gene>
    <name evidence="2" type="ORF">FSCOSCO3_A001388</name>
</gene>
<dbReference type="Proteomes" id="UP001314229">
    <property type="component" value="Unassembled WGS sequence"/>
</dbReference>
<reference evidence="2 3" key="1">
    <citation type="submission" date="2024-01" db="EMBL/GenBank/DDBJ databases">
        <authorList>
            <person name="Alioto T."/>
            <person name="Alioto T."/>
            <person name="Gomez Garrido J."/>
        </authorList>
    </citation>
    <scope>NUCLEOTIDE SEQUENCE [LARGE SCALE GENOMIC DNA]</scope>
</reference>
<feature type="non-terminal residue" evidence="2">
    <location>
        <position position="91"/>
    </location>
</feature>
<organism evidence="2 3">
    <name type="scientific">Scomber scombrus</name>
    <name type="common">Atlantic mackerel</name>
    <name type="synonym">Scomber vernalis</name>
    <dbReference type="NCBI Taxonomy" id="13677"/>
    <lineage>
        <taxon>Eukaryota</taxon>
        <taxon>Metazoa</taxon>
        <taxon>Chordata</taxon>
        <taxon>Craniata</taxon>
        <taxon>Vertebrata</taxon>
        <taxon>Euteleostomi</taxon>
        <taxon>Actinopterygii</taxon>
        <taxon>Neopterygii</taxon>
        <taxon>Teleostei</taxon>
        <taxon>Neoteleostei</taxon>
        <taxon>Acanthomorphata</taxon>
        <taxon>Pelagiaria</taxon>
        <taxon>Scombriformes</taxon>
        <taxon>Scombridae</taxon>
        <taxon>Scomber</taxon>
    </lineage>
</organism>
<dbReference type="AlphaFoldDB" id="A0AAV1QG97"/>
<feature type="domain" description="Integrase core" evidence="1">
    <location>
        <begin position="2"/>
        <end position="73"/>
    </location>
</feature>
<evidence type="ECO:0000259" key="1">
    <source>
        <dbReference type="Pfam" id="PF24764"/>
    </source>
</evidence>
<evidence type="ECO:0000313" key="2">
    <source>
        <dbReference type="EMBL" id="CAK6982375.1"/>
    </source>
</evidence>
<dbReference type="Pfam" id="PF24764">
    <property type="entry name" value="rva_4"/>
    <property type="match status" value="1"/>
</dbReference>